<gene>
    <name evidence="14" type="ORF">CLV80_102225</name>
</gene>
<evidence type="ECO:0000313" key="15">
    <source>
        <dbReference type="Proteomes" id="UP000238007"/>
    </source>
</evidence>
<dbReference type="PANTHER" id="PTHR39188">
    <property type="entry name" value="MEMBRANE-ASSOCIATED ZINC METALLOPROTEASE M50B"/>
    <property type="match status" value="1"/>
</dbReference>
<dbReference type="OrthoDB" id="9781963at2"/>
<dbReference type="PANTHER" id="PTHR39188:SF3">
    <property type="entry name" value="STAGE IV SPORULATION PROTEIN FB"/>
    <property type="match status" value="1"/>
</dbReference>
<evidence type="ECO:0000256" key="12">
    <source>
        <dbReference type="SAM" id="Phobius"/>
    </source>
</evidence>
<evidence type="ECO:0000259" key="13">
    <source>
        <dbReference type="Pfam" id="PF02163"/>
    </source>
</evidence>
<feature type="domain" description="Peptidase M50" evidence="13">
    <location>
        <begin position="46"/>
        <end position="190"/>
    </location>
</feature>
<keyword evidence="9 12" id="KW-1133">Transmembrane helix</keyword>
<name>A0A2T0W317_9RHOB</name>
<evidence type="ECO:0000256" key="3">
    <source>
        <dbReference type="ARBA" id="ARBA00007931"/>
    </source>
</evidence>
<evidence type="ECO:0000256" key="7">
    <source>
        <dbReference type="ARBA" id="ARBA00022801"/>
    </source>
</evidence>
<dbReference type="GO" id="GO:0046872">
    <property type="term" value="F:metal ion binding"/>
    <property type="evidence" value="ECO:0007669"/>
    <property type="project" value="UniProtKB-KW"/>
</dbReference>
<evidence type="ECO:0000256" key="9">
    <source>
        <dbReference type="ARBA" id="ARBA00022989"/>
    </source>
</evidence>
<accession>A0A2T0W317</accession>
<evidence type="ECO:0000256" key="6">
    <source>
        <dbReference type="ARBA" id="ARBA00022723"/>
    </source>
</evidence>
<dbReference type="RefSeq" id="WP_106354879.1">
    <property type="nucleotide sequence ID" value="NZ_PVTP01000002.1"/>
</dbReference>
<protein>
    <submittedName>
        <fullName evidence="14">Zn-dependent protease</fullName>
    </submittedName>
</protein>
<comment type="cofactor">
    <cofactor evidence="1">
        <name>Zn(2+)</name>
        <dbReference type="ChEBI" id="CHEBI:29105"/>
    </cofactor>
</comment>
<keyword evidence="10" id="KW-0482">Metalloprotease</keyword>
<evidence type="ECO:0000256" key="1">
    <source>
        <dbReference type="ARBA" id="ARBA00001947"/>
    </source>
</evidence>
<feature type="transmembrane region" description="Helical" evidence="12">
    <location>
        <begin position="25"/>
        <end position="56"/>
    </location>
</feature>
<keyword evidence="8" id="KW-0862">Zinc</keyword>
<keyword evidence="4 14" id="KW-0645">Protease</keyword>
<evidence type="ECO:0000256" key="8">
    <source>
        <dbReference type="ARBA" id="ARBA00022833"/>
    </source>
</evidence>
<evidence type="ECO:0000256" key="11">
    <source>
        <dbReference type="ARBA" id="ARBA00023136"/>
    </source>
</evidence>
<dbReference type="GO" id="GO:0016020">
    <property type="term" value="C:membrane"/>
    <property type="evidence" value="ECO:0007669"/>
    <property type="project" value="UniProtKB-SubCell"/>
</dbReference>
<evidence type="ECO:0000313" key="14">
    <source>
        <dbReference type="EMBL" id="PRY79580.1"/>
    </source>
</evidence>
<keyword evidence="6" id="KW-0479">Metal-binding</keyword>
<dbReference type="InterPro" id="IPR008915">
    <property type="entry name" value="Peptidase_M50"/>
</dbReference>
<keyword evidence="7" id="KW-0378">Hydrolase</keyword>
<keyword evidence="11 12" id="KW-0472">Membrane</keyword>
<dbReference type="GO" id="GO:0006508">
    <property type="term" value="P:proteolysis"/>
    <property type="evidence" value="ECO:0007669"/>
    <property type="project" value="UniProtKB-KW"/>
</dbReference>
<comment type="caution">
    <text evidence="14">The sequence shown here is derived from an EMBL/GenBank/DDBJ whole genome shotgun (WGS) entry which is preliminary data.</text>
</comment>
<comment type="subcellular location">
    <subcellularLocation>
        <location evidence="2">Membrane</location>
        <topology evidence="2">Multi-pass membrane protein</topology>
    </subcellularLocation>
</comment>
<evidence type="ECO:0000256" key="2">
    <source>
        <dbReference type="ARBA" id="ARBA00004141"/>
    </source>
</evidence>
<sequence>MFGNDTVVFQFTGPFGVRVDVGQSLAMLVLFIVVLSGGNLVSSLIFATMLVLAIFLHEFGHAWACIVQGAPVRRVMLFGGGGFCEPARSTTRYQSELIIAMGPIVNLALWALCSIAVKTIWSAEALPSEAMRQFASYLYMFGFLNLSLFIFNLIPVQPLDGGKLLHLLLLRFLKPGVAHRTAGVIGLAMAIAWIPAMFFVYATYGWVLFFMPSMPAHYRMARGQLA</sequence>
<comment type="similarity">
    <text evidence="3">Belongs to the peptidase M50B family.</text>
</comment>
<evidence type="ECO:0000256" key="10">
    <source>
        <dbReference type="ARBA" id="ARBA00023049"/>
    </source>
</evidence>
<dbReference type="EMBL" id="PVTP01000002">
    <property type="protein sequence ID" value="PRY79580.1"/>
    <property type="molecule type" value="Genomic_DNA"/>
</dbReference>
<feature type="transmembrane region" description="Helical" evidence="12">
    <location>
        <begin position="177"/>
        <end position="204"/>
    </location>
</feature>
<evidence type="ECO:0000256" key="4">
    <source>
        <dbReference type="ARBA" id="ARBA00022670"/>
    </source>
</evidence>
<keyword evidence="15" id="KW-1185">Reference proteome</keyword>
<dbReference type="GO" id="GO:0008237">
    <property type="term" value="F:metallopeptidase activity"/>
    <property type="evidence" value="ECO:0007669"/>
    <property type="project" value="UniProtKB-KW"/>
</dbReference>
<evidence type="ECO:0000256" key="5">
    <source>
        <dbReference type="ARBA" id="ARBA00022692"/>
    </source>
</evidence>
<dbReference type="Pfam" id="PF02163">
    <property type="entry name" value="Peptidase_M50"/>
    <property type="match status" value="1"/>
</dbReference>
<keyword evidence="5 12" id="KW-0812">Transmembrane</keyword>
<proteinExistence type="inferred from homology"/>
<feature type="transmembrane region" description="Helical" evidence="12">
    <location>
        <begin position="97"/>
        <end position="117"/>
    </location>
</feature>
<dbReference type="Proteomes" id="UP000238007">
    <property type="component" value="Unassembled WGS sequence"/>
</dbReference>
<feature type="transmembrane region" description="Helical" evidence="12">
    <location>
        <begin position="137"/>
        <end position="156"/>
    </location>
</feature>
<reference evidence="14 15" key="1">
    <citation type="submission" date="2018-03" db="EMBL/GenBank/DDBJ databases">
        <title>Genomic Encyclopedia of Archaeal and Bacterial Type Strains, Phase II (KMG-II): from individual species to whole genera.</title>
        <authorList>
            <person name="Goeker M."/>
        </authorList>
    </citation>
    <scope>NUCLEOTIDE SEQUENCE [LARGE SCALE GENOMIC DNA]</scope>
    <source>
        <strain evidence="14 15">DSM 101533</strain>
    </source>
</reference>
<dbReference type="AlphaFoldDB" id="A0A2T0W317"/>
<organism evidence="14 15">
    <name type="scientific">Yoonia maritima</name>
    <dbReference type="NCBI Taxonomy" id="1435347"/>
    <lineage>
        <taxon>Bacteria</taxon>
        <taxon>Pseudomonadati</taxon>
        <taxon>Pseudomonadota</taxon>
        <taxon>Alphaproteobacteria</taxon>
        <taxon>Rhodobacterales</taxon>
        <taxon>Paracoccaceae</taxon>
        <taxon>Yoonia</taxon>
    </lineage>
</organism>